<dbReference type="SUPFAM" id="SSF103481">
    <property type="entry name" value="Multidrug resistance efflux transporter EmrE"/>
    <property type="match status" value="2"/>
</dbReference>
<gene>
    <name evidence="7" type="ORF">CVIRNUC_006308</name>
</gene>
<keyword evidence="4 5" id="KW-0472">Membrane</keyword>
<evidence type="ECO:0000259" key="6">
    <source>
        <dbReference type="Pfam" id="PF03151"/>
    </source>
</evidence>
<dbReference type="InterPro" id="IPR050186">
    <property type="entry name" value="TPT_transporter"/>
</dbReference>
<feature type="transmembrane region" description="Helical" evidence="5">
    <location>
        <begin position="153"/>
        <end position="171"/>
    </location>
</feature>
<evidence type="ECO:0000256" key="3">
    <source>
        <dbReference type="ARBA" id="ARBA00022989"/>
    </source>
</evidence>
<keyword evidence="8" id="KW-1185">Reference proteome</keyword>
<keyword evidence="3 5" id="KW-1133">Transmembrane helix</keyword>
<organism evidence="7 8">
    <name type="scientific">Coccomyxa viridis</name>
    <dbReference type="NCBI Taxonomy" id="1274662"/>
    <lineage>
        <taxon>Eukaryota</taxon>
        <taxon>Viridiplantae</taxon>
        <taxon>Chlorophyta</taxon>
        <taxon>core chlorophytes</taxon>
        <taxon>Trebouxiophyceae</taxon>
        <taxon>Trebouxiophyceae incertae sedis</taxon>
        <taxon>Coccomyxaceae</taxon>
        <taxon>Coccomyxa</taxon>
    </lineage>
</organism>
<accession>A0AAV1I7H0</accession>
<evidence type="ECO:0000256" key="5">
    <source>
        <dbReference type="SAM" id="Phobius"/>
    </source>
</evidence>
<reference evidence="7 8" key="1">
    <citation type="submission" date="2023-10" db="EMBL/GenBank/DDBJ databases">
        <authorList>
            <person name="Maclean D."/>
            <person name="Macfadyen A."/>
        </authorList>
    </citation>
    <scope>NUCLEOTIDE SEQUENCE [LARGE SCALE GENOMIC DNA]</scope>
</reference>
<feature type="domain" description="Sugar phosphate transporter" evidence="6">
    <location>
        <begin position="35"/>
        <end position="322"/>
    </location>
</feature>
<proteinExistence type="predicted"/>
<dbReference type="AlphaFoldDB" id="A0AAV1I7H0"/>
<feature type="transmembrane region" description="Helical" evidence="5">
    <location>
        <begin position="177"/>
        <end position="200"/>
    </location>
</feature>
<feature type="transmembrane region" description="Helical" evidence="5">
    <location>
        <begin position="277"/>
        <end position="297"/>
    </location>
</feature>
<feature type="transmembrane region" description="Helical" evidence="5">
    <location>
        <begin position="245"/>
        <end position="265"/>
    </location>
</feature>
<comment type="caution">
    <text evidence="7">The sequence shown here is derived from an EMBL/GenBank/DDBJ whole genome shotgun (WGS) entry which is preliminary data.</text>
</comment>
<protein>
    <recommendedName>
        <fullName evidence="6">Sugar phosphate transporter domain-containing protein</fullName>
    </recommendedName>
</protein>
<dbReference type="PANTHER" id="PTHR11132">
    <property type="entry name" value="SOLUTE CARRIER FAMILY 35"/>
    <property type="match status" value="1"/>
</dbReference>
<comment type="subcellular location">
    <subcellularLocation>
        <location evidence="1">Membrane</location>
        <topology evidence="1">Multi-pass membrane protein</topology>
    </subcellularLocation>
</comment>
<sequence>MRRKSPTTLNDHGAERLNGDMSKVQGAGRWVLNGLTIAAFLVLNASLNMLNRWVLGVYGFKFPIFLTMAHLTIGFFVLSPIMTLPYYSKQHAPTLKAQWKGIACVGSFKVANIVANNASLVLISLSLNQIIRSGIPIVTAILGIAIEHTVPTGFEVLSLIILTLGVVLAIWEGSLAGSPSGIGIALASTFCGAAMLNFSGKVLREKMDVLRLTFYTAPVSVGILVPFFLMTEFRRLVKYGDAENIGIVVWYLLLGGVNAVLYNIVHYRVIQITSSTATPVIGMVKVVGIVVLSALFLGERDLFTVRMVVGCTLAVLGFSMYSYASLEGQQRRTKTVYVSGPPQRAVGVEDDRDLVRNPLLEQKSSQV</sequence>
<feature type="transmembrane region" description="Helical" evidence="5">
    <location>
        <begin position="30"/>
        <end position="50"/>
    </location>
</feature>
<dbReference type="EMBL" id="CAUYUE010000008">
    <property type="protein sequence ID" value="CAK0783113.1"/>
    <property type="molecule type" value="Genomic_DNA"/>
</dbReference>
<dbReference type="InterPro" id="IPR037185">
    <property type="entry name" value="EmrE-like"/>
</dbReference>
<evidence type="ECO:0000256" key="4">
    <source>
        <dbReference type="ARBA" id="ARBA00023136"/>
    </source>
</evidence>
<evidence type="ECO:0000256" key="2">
    <source>
        <dbReference type="ARBA" id="ARBA00022692"/>
    </source>
</evidence>
<feature type="transmembrane region" description="Helical" evidence="5">
    <location>
        <begin position="212"/>
        <end position="233"/>
    </location>
</feature>
<dbReference type="Pfam" id="PF03151">
    <property type="entry name" value="TPT"/>
    <property type="match status" value="1"/>
</dbReference>
<dbReference type="Proteomes" id="UP001314263">
    <property type="component" value="Unassembled WGS sequence"/>
</dbReference>
<feature type="transmembrane region" description="Helical" evidence="5">
    <location>
        <begin position="62"/>
        <end position="87"/>
    </location>
</feature>
<keyword evidence="2 5" id="KW-0812">Transmembrane</keyword>
<dbReference type="InterPro" id="IPR004853">
    <property type="entry name" value="Sugar_P_trans_dom"/>
</dbReference>
<evidence type="ECO:0000313" key="7">
    <source>
        <dbReference type="EMBL" id="CAK0783113.1"/>
    </source>
</evidence>
<evidence type="ECO:0000256" key="1">
    <source>
        <dbReference type="ARBA" id="ARBA00004141"/>
    </source>
</evidence>
<dbReference type="GO" id="GO:0016020">
    <property type="term" value="C:membrane"/>
    <property type="evidence" value="ECO:0007669"/>
    <property type="project" value="UniProtKB-SubCell"/>
</dbReference>
<evidence type="ECO:0000313" key="8">
    <source>
        <dbReference type="Proteomes" id="UP001314263"/>
    </source>
</evidence>
<name>A0AAV1I7H0_9CHLO</name>
<feature type="transmembrane region" description="Helical" evidence="5">
    <location>
        <begin position="303"/>
        <end position="324"/>
    </location>
</feature>